<dbReference type="AlphaFoldDB" id="A0A975ML48"/>
<name>A0A975ML48_9GAMM</name>
<dbReference type="Proteomes" id="UP000676649">
    <property type="component" value="Chromosome"/>
</dbReference>
<reference evidence="3" key="1">
    <citation type="submission" date="2021-04" db="EMBL/GenBank/DDBJ databases">
        <title>Draft genome sequence data of methanotrophic Methylovulum sp. strain S1L and Methylomonas sp. strain S2AM isolated from boreal lake water columns.</title>
        <authorList>
            <person name="Rissanen A.J."/>
            <person name="Mangayil R."/>
            <person name="Svenning M.M."/>
            <person name="Khanongnuch R."/>
        </authorList>
    </citation>
    <scope>NUCLEOTIDE SEQUENCE</scope>
    <source>
        <strain evidence="3">S2AM</strain>
    </source>
</reference>
<accession>A0A975ML48</accession>
<dbReference type="GO" id="GO:0003723">
    <property type="term" value="F:RNA binding"/>
    <property type="evidence" value="ECO:0007669"/>
    <property type="project" value="InterPro"/>
</dbReference>
<dbReference type="InterPro" id="IPR039378">
    <property type="entry name" value="RNase_T2_prok"/>
</dbReference>
<proteinExistence type="inferred from homology"/>
<evidence type="ECO:0000313" key="3">
    <source>
        <dbReference type="EMBL" id="QWF69893.1"/>
    </source>
</evidence>
<protein>
    <submittedName>
        <fullName evidence="3">Ribonuclease T2</fullName>
    </submittedName>
</protein>
<dbReference type="GO" id="GO:0033897">
    <property type="term" value="F:ribonuclease T2 activity"/>
    <property type="evidence" value="ECO:0007669"/>
    <property type="project" value="InterPro"/>
</dbReference>
<dbReference type="Gene3D" id="3.90.730.10">
    <property type="entry name" value="Ribonuclease T2-like"/>
    <property type="match status" value="1"/>
</dbReference>
<evidence type="ECO:0000313" key="4">
    <source>
        <dbReference type="Proteomes" id="UP000676649"/>
    </source>
</evidence>
<dbReference type="PANTHER" id="PTHR11240:SF22">
    <property type="entry name" value="RIBONUCLEASE T2"/>
    <property type="match status" value="1"/>
</dbReference>
<evidence type="ECO:0000256" key="2">
    <source>
        <dbReference type="RuleBase" id="RU004328"/>
    </source>
</evidence>
<dbReference type="SUPFAM" id="SSF55895">
    <property type="entry name" value="Ribonuclease Rh-like"/>
    <property type="match status" value="1"/>
</dbReference>
<dbReference type="KEGG" id="mpad:KEF85_11030"/>
<dbReference type="GO" id="GO:0006401">
    <property type="term" value="P:RNA catabolic process"/>
    <property type="evidence" value="ECO:0007669"/>
    <property type="project" value="TreeGrafter"/>
</dbReference>
<dbReference type="InterPro" id="IPR018188">
    <property type="entry name" value="RNase_T2_His_AS_1"/>
</dbReference>
<dbReference type="InterPro" id="IPR033130">
    <property type="entry name" value="RNase_T2_His_AS_2"/>
</dbReference>
<dbReference type="InterPro" id="IPR001568">
    <property type="entry name" value="RNase_T2-like"/>
</dbReference>
<dbReference type="PANTHER" id="PTHR11240">
    <property type="entry name" value="RIBONUCLEASE T2"/>
    <property type="match status" value="1"/>
</dbReference>
<dbReference type="Pfam" id="PF00445">
    <property type="entry name" value="Ribonuclease_T2"/>
    <property type="match status" value="1"/>
</dbReference>
<gene>
    <name evidence="3" type="ORF">KEF85_11030</name>
</gene>
<dbReference type="RefSeq" id="WP_215580487.1">
    <property type="nucleotide sequence ID" value="NZ_CP073754.1"/>
</dbReference>
<sequence length="218" mass="23007">MLAVFLGLLGIAGAKTAHHGGRAAADFDYYVLALSWSPAFCTGAAGQQAGKAEQCHKALGFVVHGLWPQFNNGKWPHDCKLKGRKEVPAELAALVLNTELPMPPGDPALLSHEWTKHGTCSGLDQQAYFSTIRAAAAQVKIPPELQQPGLPVTMDFSAIVDSFAAVNPGLAAEMLDAHADAKGNVTEIHICFSKALSFQTCVGSTNQDSGGQFLPVSQ</sequence>
<dbReference type="InterPro" id="IPR036430">
    <property type="entry name" value="RNase_T2-like_sf"/>
</dbReference>
<dbReference type="PROSITE" id="PS00531">
    <property type="entry name" value="RNASE_T2_2"/>
    <property type="match status" value="1"/>
</dbReference>
<evidence type="ECO:0000256" key="1">
    <source>
        <dbReference type="ARBA" id="ARBA00007469"/>
    </source>
</evidence>
<keyword evidence="4" id="KW-1185">Reference proteome</keyword>
<comment type="similarity">
    <text evidence="1 2">Belongs to the RNase T2 family.</text>
</comment>
<dbReference type="CDD" id="cd01062">
    <property type="entry name" value="RNase_T2_prok"/>
    <property type="match status" value="1"/>
</dbReference>
<dbReference type="PROSITE" id="PS00530">
    <property type="entry name" value="RNASE_T2_1"/>
    <property type="match status" value="1"/>
</dbReference>
<organism evidence="3 4">
    <name type="scientific">Methylomonas paludis</name>
    <dbReference type="NCBI Taxonomy" id="1173101"/>
    <lineage>
        <taxon>Bacteria</taxon>
        <taxon>Pseudomonadati</taxon>
        <taxon>Pseudomonadota</taxon>
        <taxon>Gammaproteobacteria</taxon>
        <taxon>Methylococcales</taxon>
        <taxon>Methylococcaceae</taxon>
        <taxon>Methylomonas</taxon>
    </lineage>
</organism>
<dbReference type="EMBL" id="CP073754">
    <property type="protein sequence ID" value="QWF69893.1"/>
    <property type="molecule type" value="Genomic_DNA"/>
</dbReference>